<keyword evidence="2" id="KW-1185">Reference proteome</keyword>
<dbReference type="Proteomes" id="UP000489600">
    <property type="component" value="Unassembled WGS sequence"/>
</dbReference>
<dbReference type="AlphaFoldDB" id="A0A565CUS7"/>
<sequence length="100" mass="11239">MPVTKEPSHCIRRVHATADSIGDNLSPTTRKIIRIFSHVILLALAAVARRSVVIIGVRCFFFSTEKEIPSSAPVLIRRENRPCGESGSRIRRRQEKCAEQ</sequence>
<reference evidence="1" key="1">
    <citation type="submission" date="2019-07" db="EMBL/GenBank/DDBJ databases">
        <authorList>
            <person name="Dittberner H."/>
        </authorList>
    </citation>
    <scope>NUCLEOTIDE SEQUENCE [LARGE SCALE GENOMIC DNA]</scope>
</reference>
<accession>A0A565CUS7</accession>
<organism evidence="1 2">
    <name type="scientific">Arabis nemorensis</name>
    <dbReference type="NCBI Taxonomy" id="586526"/>
    <lineage>
        <taxon>Eukaryota</taxon>
        <taxon>Viridiplantae</taxon>
        <taxon>Streptophyta</taxon>
        <taxon>Embryophyta</taxon>
        <taxon>Tracheophyta</taxon>
        <taxon>Spermatophyta</taxon>
        <taxon>Magnoliopsida</taxon>
        <taxon>eudicotyledons</taxon>
        <taxon>Gunneridae</taxon>
        <taxon>Pentapetalae</taxon>
        <taxon>rosids</taxon>
        <taxon>malvids</taxon>
        <taxon>Brassicales</taxon>
        <taxon>Brassicaceae</taxon>
        <taxon>Arabideae</taxon>
        <taxon>Arabis</taxon>
    </lineage>
</organism>
<name>A0A565CUS7_9BRAS</name>
<proteinExistence type="predicted"/>
<dbReference type="EMBL" id="CABITT030000008">
    <property type="protein sequence ID" value="VVB17327.1"/>
    <property type="molecule type" value="Genomic_DNA"/>
</dbReference>
<comment type="caution">
    <text evidence="1">The sequence shown here is derived from an EMBL/GenBank/DDBJ whole genome shotgun (WGS) entry which is preliminary data.</text>
</comment>
<evidence type="ECO:0000313" key="2">
    <source>
        <dbReference type="Proteomes" id="UP000489600"/>
    </source>
</evidence>
<gene>
    <name evidence="1" type="ORF">ANE_LOCUS27771</name>
</gene>
<evidence type="ECO:0000313" key="1">
    <source>
        <dbReference type="EMBL" id="VVB17327.1"/>
    </source>
</evidence>
<protein>
    <submittedName>
        <fullName evidence="1">Uncharacterized protein</fullName>
    </submittedName>
</protein>